<evidence type="ECO:0000313" key="2">
    <source>
        <dbReference type="EMBL" id="KAF4206273.1"/>
    </source>
</evidence>
<gene>
    <name evidence="2" type="ORF">CNMCM8927_005221</name>
    <name evidence="1" type="ORF">IFM60648_08933</name>
</gene>
<keyword evidence="3" id="KW-1185">Reference proteome</keyword>
<dbReference type="Proteomes" id="UP000465220">
    <property type="component" value="Unassembled WGS sequence"/>
</dbReference>
<sequence length="706" mass="80271">MLRLFANLWLDDPSASDLESLNSVLPLIQDLEHNLAQGVTYMKIGVHEPPAWDMDEAFEAYREEEDTWWKSHNTRRSLEYLVRPSGRLDAPVACHLYNPTFVVDDPCLGETDDPSNPCIAQLHHVGFTSENCFMFDHSARREDSRHCKILYPPDLWEIHDRFVFILRSHMKAVVEICWGANVRERMLRHLQKNLRILPLWGRYQGVDLYLELADDQESVKRFIIFANHPQFFMFMKGTNVRAQAFRTEQGGRQDLLLEVASLLGGITIKSGFYRLSSVLLQPFRPAKAVREQRDAWKGKAYAELKSAFPGTMALFTSVARPIGLSKADDTEVWDTQLPVVEHTPKTTDAIASFDPANEKYIQEARLRKVAQFWRDLHDLAVMLTPGVSLDLADKHQCQQIIATIESCEEELYAWDELPKSLLEMIQAQEGLRVDQRPINSRKAAETAYRLLHCKGNPECLSIIGLAFSILIAYGWAIRRTPRASVLDLMVLGAPPRDIVSRVCSACGGRVLDDSTAYYAMNNLNYYVVRSSKTGCGLINCKGGNILLHPLAKGQNYVRALTDTLERIPNPRVRGGAPWEKYFLRHGQSELGGLPATVEVICQNKGCEGTLTDDAPRWTIHPAPTIVVRQFTCPSCRRKGNFKPVDNSVQHITSESLSRTWSRFKQKGCDLTQYPRRADVYFSNSHITIRIAQLEEIRRLSNQDITE</sequence>
<protein>
    <submittedName>
        <fullName evidence="2">Uncharacterized protein</fullName>
    </submittedName>
</protein>
<name>A0AAN6BRN5_ASPLE</name>
<evidence type="ECO:0000313" key="1">
    <source>
        <dbReference type="EMBL" id="GFF90050.1"/>
    </source>
</evidence>
<comment type="caution">
    <text evidence="2">The sequence shown here is derived from an EMBL/GenBank/DDBJ whole genome shotgun (WGS) entry which is preliminary data.</text>
</comment>
<reference evidence="2" key="3">
    <citation type="submission" date="2020-04" db="EMBL/GenBank/DDBJ databases">
        <authorList>
            <person name="Santos R.A.C."/>
            <person name="Steenwyk J.L."/>
            <person name="Rivero-Menendez O."/>
            <person name="Mead M.E."/>
            <person name="Silva L.P."/>
            <person name="Bastos R.W."/>
            <person name="Alastruey-Izquierdo A."/>
            <person name="Goldman G.H."/>
            <person name="Rokas A."/>
        </authorList>
    </citation>
    <scope>NUCLEOTIDE SEQUENCE</scope>
    <source>
        <strain evidence="2">CNM-CM8927</strain>
    </source>
</reference>
<dbReference type="EMBL" id="BLKI01000074">
    <property type="protein sequence ID" value="GFF90050.1"/>
    <property type="molecule type" value="Genomic_DNA"/>
</dbReference>
<proteinExistence type="predicted"/>
<dbReference type="AlphaFoldDB" id="A0AAN6BRN5"/>
<accession>A0AAN6BRN5</accession>
<dbReference type="EMBL" id="JAAAPU010000031">
    <property type="protein sequence ID" value="KAF4206273.1"/>
    <property type="molecule type" value="Genomic_DNA"/>
</dbReference>
<evidence type="ECO:0000313" key="4">
    <source>
        <dbReference type="Proteomes" id="UP000649114"/>
    </source>
</evidence>
<dbReference type="Proteomes" id="UP000649114">
    <property type="component" value="Unassembled WGS sequence"/>
</dbReference>
<organism evidence="2 4">
    <name type="scientific">Aspergillus lentulus</name>
    <dbReference type="NCBI Taxonomy" id="293939"/>
    <lineage>
        <taxon>Eukaryota</taxon>
        <taxon>Fungi</taxon>
        <taxon>Dikarya</taxon>
        <taxon>Ascomycota</taxon>
        <taxon>Pezizomycotina</taxon>
        <taxon>Eurotiomycetes</taxon>
        <taxon>Eurotiomycetidae</taxon>
        <taxon>Eurotiales</taxon>
        <taxon>Aspergillaceae</taxon>
        <taxon>Aspergillus</taxon>
        <taxon>Aspergillus subgen. Fumigati</taxon>
    </lineage>
</organism>
<reference evidence="1 3" key="2">
    <citation type="submission" date="2020-01" db="EMBL/GenBank/DDBJ databases">
        <title>Draft genome sequence of Aspergillus lentulus IFM 60648.</title>
        <authorList>
            <person name="Takahashi H."/>
            <person name="Yaguchi T."/>
        </authorList>
    </citation>
    <scope>NUCLEOTIDE SEQUENCE [LARGE SCALE GENOMIC DNA]</scope>
    <source>
        <strain evidence="1 3">IFM 60648</strain>
    </source>
</reference>
<reference evidence="2" key="1">
    <citation type="journal article" date="2020" name="bioRxiv">
        <title>Genomic and phenotypic heterogeneity of clinical isolates of the human pathogens Aspergillus fumigatus, Aspergillus lentulus and Aspergillus fumigatiaffinis.</title>
        <authorList>
            <person name="dos Santos R.A.C."/>
            <person name="Steenwyk J.L."/>
            <person name="Rivero-Menendez O."/>
            <person name="Mead M.E."/>
            <person name="Silva L.P."/>
            <person name="Bastos R.W."/>
            <person name="Alastruey-Izquierdo A."/>
            <person name="Goldman G.H."/>
            <person name="Rokas A."/>
        </authorList>
    </citation>
    <scope>NUCLEOTIDE SEQUENCE</scope>
    <source>
        <strain evidence="2">CNM-CM8927</strain>
    </source>
</reference>
<evidence type="ECO:0000313" key="3">
    <source>
        <dbReference type="Proteomes" id="UP000465220"/>
    </source>
</evidence>